<feature type="active site" description="Proton acceptor" evidence="3">
    <location>
        <position position="82"/>
    </location>
</feature>
<reference evidence="5" key="1">
    <citation type="submission" date="2022-01" db="EMBL/GenBank/DDBJ databases">
        <authorList>
            <person name="King R."/>
        </authorList>
    </citation>
    <scope>NUCLEOTIDE SEQUENCE</scope>
</reference>
<dbReference type="InterPro" id="IPR013024">
    <property type="entry name" value="GGCT-like"/>
</dbReference>
<protein>
    <recommendedName>
        <fullName evidence="1">gamma-glutamylcyclotransferase</fullName>
        <ecNumber evidence="1">4.3.2.9</ecNumber>
    </recommendedName>
</protein>
<dbReference type="Proteomes" id="UP001152798">
    <property type="component" value="Chromosome 2"/>
</dbReference>
<dbReference type="AlphaFoldDB" id="A0A9P0E2E6"/>
<evidence type="ECO:0000256" key="1">
    <source>
        <dbReference type="ARBA" id="ARBA00012346"/>
    </source>
</evidence>
<dbReference type="InterPro" id="IPR036568">
    <property type="entry name" value="GGCT-like_sf"/>
</dbReference>
<evidence type="ECO:0000313" key="5">
    <source>
        <dbReference type="EMBL" id="CAH1392604.1"/>
    </source>
</evidence>
<dbReference type="GO" id="GO:0003839">
    <property type="term" value="F:gamma-glutamylcyclotransferase activity"/>
    <property type="evidence" value="ECO:0007669"/>
    <property type="project" value="UniProtKB-EC"/>
</dbReference>
<sequence length="170" mass="19473">MSSTFKYFAYGSNLLEKRIHINNPTAKRICIALLKNYRLDFSYWSNRWGGNAATIVPDDSSFVWGAVWEIDNSNSDDLDRQEGTFKGVYKAIDVHVENLEGMLLKCRSYQLCDLPQYSPSLPVTRYPSKVYLNTILEGAVESQLPEEWVEFIKSIPNNGFEGPVNYQLDD</sequence>
<organism evidence="5 6">
    <name type="scientific">Nezara viridula</name>
    <name type="common">Southern green stink bug</name>
    <name type="synonym">Cimex viridulus</name>
    <dbReference type="NCBI Taxonomy" id="85310"/>
    <lineage>
        <taxon>Eukaryota</taxon>
        <taxon>Metazoa</taxon>
        <taxon>Ecdysozoa</taxon>
        <taxon>Arthropoda</taxon>
        <taxon>Hexapoda</taxon>
        <taxon>Insecta</taxon>
        <taxon>Pterygota</taxon>
        <taxon>Neoptera</taxon>
        <taxon>Paraneoptera</taxon>
        <taxon>Hemiptera</taxon>
        <taxon>Heteroptera</taxon>
        <taxon>Panheteroptera</taxon>
        <taxon>Pentatomomorpha</taxon>
        <taxon>Pentatomoidea</taxon>
        <taxon>Pentatomidae</taxon>
        <taxon>Pentatominae</taxon>
        <taxon>Nezara</taxon>
    </lineage>
</organism>
<gene>
    <name evidence="5" type="ORF">NEZAVI_LOCUS3398</name>
</gene>
<dbReference type="PANTHER" id="PTHR12935:SF0">
    <property type="entry name" value="GAMMA-GLUTAMYLCYCLOTRANSFERASE"/>
    <property type="match status" value="1"/>
</dbReference>
<name>A0A9P0E2E6_NEZVI</name>
<dbReference type="PANTHER" id="PTHR12935">
    <property type="entry name" value="GAMMA-GLUTAMYLCYCLOTRANSFERASE"/>
    <property type="match status" value="1"/>
</dbReference>
<dbReference type="Pfam" id="PF13772">
    <property type="entry name" value="AIG2_2"/>
    <property type="match status" value="1"/>
</dbReference>
<proteinExistence type="predicted"/>
<evidence type="ECO:0000313" key="6">
    <source>
        <dbReference type="Proteomes" id="UP001152798"/>
    </source>
</evidence>
<dbReference type="Gene3D" id="3.10.490.10">
    <property type="entry name" value="Gamma-glutamyl cyclotransferase-like"/>
    <property type="match status" value="1"/>
</dbReference>
<dbReference type="OrthoDB" id="2924818at2759"/>
<accession>A0A9P0E2E6</accession>
<evidence type="ECO:0000256" key="2">
    <source>
        <dbReference type="ARBA" id="ARBA00023239"/>
    </source>
</evidence>
<evidence type="ECO:0000256" key="3">
    <source>
        <dbReference type="PIRSR" id="PIRSR617939-1"/>
    </source>
</evidence>
<feature type="binding site" evidence="4">
    <location>
        <begin position="7"/>
        <end position="12"/>
    </location>
    <ligand>
        <name>substrate</name>
    </ligand>
</feature>
<dbReference type="EMBL" id="OV725078">
    <property type="protein sequence ID" value="CAH1392604.1"/>
    <property type="molecule type" value="Genomic_DNA"/>
</dbReference>
<dbReference type="InterPro" id="IPR017939">
    <property type="entry name" value="G-Glutamylcylcotransferase"/>
</dbReference>
<evidence type="ECO:0000256" key="4">
    <source>
        <dbReference type="PIRSR" id="PIRSR617939-2"/>
    </source>
</evidence>
<dbReference type="SUPFAM" id="SSF110857">
    <property type="entry name" value="Gamma-glutamyl cyclotransferase-like"/>
    <property type="match status" value="1"/>
</dbReference>
<keyword evidence="2" id="KW-0456">Lyase</keyword>
<dbReference type="EC" id="4.3.2.9" evidence="1"/>
<keyword evidence="6" id="KW-1185">Reference proteome</keyword>
<dbReference type="CDD" id="cd06661">
    <property type="entry name" value="GGCT_like"/>
    <property type="match status" value="1"/>
</dbReference>
<feature type="binding site" evidence="4">
    <location>
        <position position="131"/>
    </location>
    <ligand>
        <name>substrate</name>
    </ligand>
</feature>